<evidence type="ECO:0000313" key="3">
    <source>
        <dbReference type="Proteomes" id="UP000305067"/>
    </source>
</evidence>
<feature type="transmembrane region" description="Helical" evidence="1">
    <location>
        <begin position="200"/>
        <end position="223"/>
    </location>
</feature>
<organism evidence="2 3">
    <name type="scientific">Pterulicium gracile</name>
    <dbReference type="NCBI Taxonomy" id="1884261"/>
    <lineage>
        <taxon>Eukaryota</taxon>
        <taxon>Fungi</taxon>
        <taxon>Dikarya</taxon>
        <taxon>Basidiomycota</taxon>
        <taxon>Agaricomycotina</taxon>
        <taxon>Agaricomycetes</taxon>
        <taxon>Agaricomycetidae</taxon>
        <taxon>Agaricales</taxon>
        <taxon>Pleurotineae</taxon>
        <taxon>Pterulaceae</taxon>
        <taxon>Pterulicium</taxon>
    </lineage>
</organism>
<evidence type="ECO:0000256" key="1">
    <source>
        <dbReference type="SAM" id="Phobius"/>
    </source>
</evidence>
<keyword evidence="1" id="KW-1133">Transmembrane helix</keyword>
<gene>
    <name evidence="2" type="ORF">BDV98DRAFT_573897</name>
</gene>
<dbReference type="EMBL" id="ML178844">
    <property type="protein sequence ID" value="TFK97851.1"/>
    <property type="molecule type" value="Genomic_DNA"/>
</dbReference>
<keyword evidence="3" id="KW-1185">Reference proteome</keyword>
<keyword evidence="1" id="KW-0812">Transmembrane</keyword>
<keyword evidence="1" id="KW-0472">Membrane</keyword>
<reference evidence="2 3" key="1">
    <citation type="journal article" date="2019" name="Nat. Ecol. Evol.">
        <title>Megaphylogeny resolves global patterns of mushroom evolution.</title>
        <authorList>
            <person name="Varga T."/>
            <person name="Krizsan K."/>
            <person name="Foldi C."/>
            <person name="Dima B."/>
            <person name="Sanchez-Garcia M."/>
            <person name="Sanchez-Ramirez S."/>
            <person name="Szollosi G.J."/>
            <person name="Szarkandi J.G."/>
            <person name="Papp V."/>
            <person name="Albert L."/>
            <person name="Andreopoulos W."/>
            <person name="Angelini C."/>
            <person name="Antonin V."/>
            <person name="Barry K.W."/>
            <person name="Bougher N.L."/>
            <person name="Buchanan P."/>
            <person name="Buyck B."/>
            <person name="Bense V."/>
            <person name="Catcheside P."/>
            <person name="Chovatia M."/>
            <person name="Cooper J."/>
            <person name="Damon W."/>
            <person name="Desjardin D."/>
            <person name="Finy P."/>
            <person name="Geml J."/>
            <person name="Haridas S."/>
            <person name="Hughes K."/>
            <person name="Justo A."/>
            <person name="Karasinski D."/>
            <person name="Kautmanova I."/>
            <person name="Kiss B."/>
            <person name="Kocsube S."/>
            <person name="Kotiranta H."/>
            <person name="LaButti K.M."/>
            <person name="Lechner B.E."/>
            <person name="Liimatainen K."/>
            <person name="Lipzen A."/>
            <person name="Lukacs Z."/>
            <person name="Mihaltcheva S."/>
            <person name="Morgado L.N."/>
            <person name="Niskanen T."/>
            <person name="Noordeloos M.E."/>
            <person name="Ohm R.A."/>
            <person name="Ortiz-Santana B."/>
            <person name="Ovrebo C."/>
            <person name="Racz N."/>
            <person name="Riley R."/>
            <person name="Savchenko A."/>
            <person name="Shiryaev A."/>
            <person name="Soop K."/>
            <person name="Spirin V."/>
            <person name="Szebenyi C."/>
            <person name="Tomsovsky M."/>
            <person name="Tulloss R.E."/>
            <person name="Uehling J."/>
            <person name="Grigoriev I.V."/>
            <person name="Vagvolgyi C."/>
            <person name="Papp T."/>
            <person name="Martin F.M."/>
            <person name="Miettinen O."/>
            <person name="Hibbett D.S."/>
            <person name="Nagy L.G."/>
        </authorList>
    </citation>
    <scope>NUCLEOTIDE SEQUENCE [LARGE SCALE GENOMIC DNA]</scope>
    <source>
        <strain evidence="2 3">CBS 309.79</strain>
    </source>
</reference>
<accession>A0A5C3Q7W6</accession>
<dbReference type="Proteomes" id="UP000305067">
    <property type="component" value="Unassembled WGS sequence"/>
</dbReference>
<evidence type="ECO:0000313" key="2">
    <source>
        <dbReference type="EMBL" id="TFK97851.1"/>
    </source>
</evidence>
<feature type="transmembrane region" description="Helical" evidence="1">
    <location>
        <begin position="71"/>
        <end position="90"/>
    </location>
</feature>
<proteinExistence type="predicted"/>
<dbReference type="OrthoDB" id="3259206at2759"/>
<feature type="transmembrane region" description="Helical" evidence="1">
    <location>
        <begin position="162"/>
        <end position="180"/>
    </location>
</feature>
<dbReference type="AlphaFoldDB" id="A0A5C3Q7W6"/>
<feature type="transmembrane region" description="Helical" evidence="1">
    <location>
        <begin position="102"/>
        <end position="127"/>
    </location>
</feature>
<name>A0A5C3Q7W6_9AGAR</name>
<protein>
    <submittedName>
        <fullName evidence="2">Uncharacterized protein</fullName>
    </submittedName>
</protein>
<sequence>MYRLLRQPRKTRATWILLTATALSFLCCAMEYTGSVLRDLFIIDSQLNISPSAELLLAIFGVDLFRTLGRYHFFCSPVFMISDSLVIWRATCFFPTRAARAVLLGVLFFFACLFISRESYLIMVALYQFPHLQPTLSSVFQHNPTGDRLEGARPASGVKNTIASILFNLVGTLAIGFKAYQCNILYFQTDRAKTPPARTLLLMIESGLLYLIAQILTLIAHWVPNLRLISVSEVTFIFAASPHLPASDSPMLSSTY</sequence>